<dbReference type="EMBL" id="BSXS01000304">
    <property type="protein sequence ID" value="GME71900.1"/>
    <property type="molecule type" value="Genomic_DNA"/>
</dbReference>
<sequence length="100" mass="11463">MDKGSWVSFHHCFKGDDFNRTRNKVIVNSNMAASNVSDVGSILNVYFDLDHNSFSNEIHGVGDNKIPRCGELHQIQHHDERILHHNNIQQKIKNSPLESQ</sequence>
<proteinExistence type="predicted"/>
<name>A0ACB5STE3_AMBMO</name>
<reference evidence="1" key="1">
    <citation type="submission" date="2023-04" db="EMBL/GenBank/DDBJ databases">
        <title>Ambrosiozyma monospora NBRC 10751.</title>
        <authorList>
            <person name="Ichikawa N."/>
            <person name="Sato H."/>
            <person name="Tonouchi N."/>
        </authorList>
    </citation>
    <scope>NUCLEOTIDE SEQUENCE</scope>
    <source>
        <strain evidence="1">NBRC 10751</strain>
    </source>
</reference>
<gene>
    <name evidence="1" type="ORF">Amon02_000075700</name>
</gene>
<accession>A0ACB5STE3</accession>
<dbReference type="Proteomes" id="UP001165064">
    <property type="component" value="Unassembled WGS sequence"/>
</dbReference>
<protein>
    <submittedName>
        <fullName evidence="1">Unnamed protein product</fullName>
    </submittedName>
</protein>
<organism evidence="1 2">
    <name type="scientific">Ambrosiozyma monospora</name>
    <name type="common">Yeast</name>
    <name type="synonym">Endomycopsis monosporus</name>
    <dbReference type="NCBI Taxonomy" id="43982"/>
    <lineage>
        <taxon>Eukaryota</taxon>
        <taxon>Fungi</taxon>
        <taxon>Dikarya</taxon>
        <taxon>Ascomycota</taxon>
        <taxon>Saccharomycotina</taxon>
        <taxon>Pichiomycetes</taxon>
        <taxon>Pichiales</taxon>
        <taxon>Pichiaceae</taxon>
        <taxon>Ambrosiozyma</taxon>
    </lineage>
</organism>
<comment type="caution">
    <text evidence="1">The sequence shown here is derived from an EMBL/GenBank/DDBJ whole genome shotgun (WGS) entry which is preliminary data.</text>
</comment>
<keyword evidence="2" id="KW-1185">Reference proteome</keyword>
<evidence type="ECO:0000313" key="1">
    <source>
        <dbReference type="EMBL" id="GME71900.1"/>
    </source>
</evidence>
<evidence type="ECO:0000313" key="2">
    <source>
        <dbReference type="Proteomes" id="UP001165064"/>
    </source>
</evidence>